<evidence type="ECO:0000313" key="3">
    <source>
        <dbReference type="Proteomes" id="UP001595637"/>
    </source>
</evidence>
<organism evidence="2 3">
    <name type="scientific">Salinicoccus sesuvii</name>
    <dbReference type="NCBI Taxonomy" id="868281"/>
    <lineage>
        <taxon>Bacteria</taxon>
        <taxon>Bacillati</taxon>
        <taxon>Bacillota</taxon>
        <taxon>Bacilli</taxon>
        <taxon>Bacillales</taxon>
        <taxon>Staphylococcaceae</taxon>
        <taxon>Salinicoccus</taxon>
    </lineage>
</organism>
<dbReference type="Pfam" id="PF04018">
    <property type="entry name" value="VCA0040-like"/>
    <property type="match status" value="1"/>
</dbReference>
<accession>A0ABV7N257</accession>
<keyword evidence="3" id="KW-1185">Reference proteome</keyword>
<feature type="transmembrane region" description="Helical" evidence="1">
    <location>
        <begin position="86"/>
        <end position="103"/>
    </location>
</feature>
<feature type="transmembrane region" description="Helical" evidence="1">
    <location>
        <begin position="12"/>
        <end position="33"/>
    </location>
</feature>
<feature type="transmembrane region" description="Helical" evidence="1">
    <location>
        <begin position="143"/>
        <end position="164"/>
    </location>
</feature>
<feature type="transmembrane region" description="Helical" evidence="1">
    <location>
        <begin position="171"/>
        <end position="190"/>
    </location>
</feature>
<dbReference type="EMBL" id="JBHRVQ010000001">
    <property type="protein sequence ID" value="MFC3387126.1"/>
    <property type="molecule type" value="Genomic_DNA"/>
</dbReference>
<comment type="caution">
    <text evidence="2">The sequence shown here is derived from an EMBL/GenBank/DDBJ whole genome shotgun (WGS) entry which is preliminary data.</text>
</comment>
<reference evidence="3" key="1">
    <citation type="journal article" date="2019" name="Int. J. Syst. Evol. Microbiol.">
        <title>The Global Catalogue of Microorganisms (GCM) 10K type strain sequencing project: providing services to taxonomists for standard genome sequencing and annotation.</title>
        <authorList>
            <consortium name="The Broad Institute Genomics Platform"/>
            <consortium name="The Broad Institute Genome Sequencing Center for Infectious Disease"/>
            <person name="Wu L."/>
            <person name="Ma J."/>
        </authorList>
    </citation>
    <scope>NUCLEOTIDE SEQUENCE [LARGE SCALE GENOMIC DNA]</scope>
    <source>
        <strain evidence="3">CCM 7756</strain>
    </source>
</reference>
<dbReference type="Proteomes" id="UP001595637">
    <property type="component" value="Unassembled WGS sequence"/>
</dbReference>
<evidence type="ECO:0000313" key="2">
    <source>
        <dbReference type="EMBL" id="MFC3387126.1"/>
    </source>
</evidence>
<name>A0ABV7N257_9STAP</name>
<dbReference type="InterPro" id="IPR007163">
    <property type="entry name" value="VCA0040-like"/>
</dbReference>
<feature type="transmembrane region" description="Helical" evidence="1">
    <location>
        <begin position="227"/>
        <end position="247"/>
    </location>
</feature>
<dbReference type="RefSeq" id="WP_380650640.1">
    <property type="nucleotide sequence ID" value="NZ_JBHRVQ010000001.1"/>
</dbReference>
<sequence>MIRWINIFKGFLMGICELIPGVSSGTMALLLGIYDEFIGAVSKIVTKSYKKAILFLLPLLIGMGIAILTLTSLIEYLLEHHMIPTHWFFIGLVLGVVPMMLRISNYRVEFKAPHYILVLVAVALLFSIGMIRGNEVPPETLVVTVPLLLQMFFSGILASMTMLLPGISGSLVLLILGSYSIVIYSINQLKAFNLEILPVLIAVGLGIVLGLLLASRVIQYMLRNHTYLTYALILGLVVGSVFAIYPGLPETSLSWLVTMVAAFLGFTISWFMGTRNKETI</sequence>
<proteinExistence type="predicted"/>
<evidence type="ECO:0000256" key="1">
    <source>
        <dbReference type="SAM" id="Phobius"/>
    </source>
</evidence>
<feature type="transmembrane region" description="Helical" evidence="1">
    <location>
        <begin position="253"/>
        <end position="273"/>
    </location>
</feature>
<gene>
    <name evidence="2" type="ORF">ACFOEO_00705</name>
</gene>
<feature type="transmembrane region" description="Helical" evidence="1">
    <location>
        <begin position="53"/>
        <end position="74"/>
    </location>
</feature>
<keyword evidence="1" id="KW-0472">Membrane</keyword>
<keyword evidence="1" id="KW-1133">Transmembrane helix</keyword>
<feature type="transmembrane region" description="Helical" evidence="1">
    <location>
        <begin position="196"/>
        <end position="215"/>
    </location>
</feature>
<protein>
    <submittedName>
        <fullName evidence="2">DUF368 domain-containing protein</fullName>
    </submittedName>
</protein>
<dbReference type="PANTHER" id="PTHR37308">
    <property type="entry name" value="INTEGRAL MEMBRANE PROTEIN"/>
    <property type="match status" value="1"/>
</dbReference>
<keyword evidence="1" id="KW-0812">Transmembrane</keyword>
<dbReference type="PANTHER" id="PTHR37308:SF1">
    <property type="entry name" value="POLYPRENYL-PHOSPHATE TRANSPORTER"/>
    <property type="match status" value="1"/>
</dbReference>
<feature type="transmembrane region" description="Helical" evidence="1">
    <location>
        <begin position="115"/>
        <end position="131"/>
    </location>
</feature>